<dbReference type="InterPro" id="IPR040787">
    <property type="entry name" value="Cas12a_REC1"/>
</dbReference>
<dbReference type="AlphaFoldDB" id="A0A3G3IGR4"/>
<feature type="region of interest" description="Binds crRNA" evidence="2">
    <location>
        <begin position="689"/>
        <end position="692"/>
    </location>
</feature>
<feature type="active site" description="For DNase activity of RuvC domain" evidence="1">
    <location>
        <position position="848"/>
    </location>
</feature>
<feature type="region of interest" description="Binds crRNA" evidence="2">
    <location>
        <begin position="499"/>
        <end position="503"/>
    </location>
</feature>
<feature type="active site" description="For pre-crRNA processing" evidence="1">
    <location>
        <position position="743"/>
    </location>
</feature>
<dbReference type="NCBIfam" id="TIGR04330">
    <property type="entry name" value="cas_Cpf1"/>
    <property type="match status" value="1"/>
</dbReference>
<protein>
    <submittedName>
        <fullName evidence="9">Type V CRISPR-associated protein Cpf1</fullName>
    </submittedName>
</protein>
<evidence type="ECO:0000259" key="4">
    <source>
        <dbReference type="Pfam" id="PF18501"/>
    </source>
</evidence>
<dbReference type="Pfam" id="PF22222">
    <property type="entry name" value="Cpf1_PI-like"/>
    <property type="match status" value="1"/>
</dbReference>
<feature type="site" description="Binds crRNA alone and in crRNA-target DNA heteroduplex" evidence="3">
    <location>
        <position position="15"/>
    </location>
</feature>
<feature type="domain" description="Cas12a RuvC nuclease" evidence="6">
    <location>
        <begin position="823"/>
        <end position="1221"/>
    </location>
</feature>
<evidence type="ECO:0000259" key="7">
    <source>
        <dbReference type="Pfam" id="PF21918"/>
    </source>
</evidence>
<feature type="site" description="Binds Target strand DNA; via amide nitrogen" evidence="3">
    <location>
        <position position="724"/>
    </location>
</feature>
<dbReference type="InterPro" id="IPR040882">
    <property type="entry name" value="Cas12a_NUC"/>
</dbReference>
<feature type="site" description="Binds DNA in crRNA-target DNA heteroduplex" evidence="3">
    <location>
        <position position="497"/>
    </location>
</feature>
<feature type="domain" description="Cas12a REC1" evidence="4">
    <location>
        <begin position="48"/>
        <end position="279"/>
    </location>
</feature>
<feature type="active site" description="For pre-crRNA processing" evidence="1">
    <location>
        <position position="801"/>
    </location>
</feature>
<dbReference type="Pfam" id="PF21918">
    <property type="entry name" value="cas_Cpf1_2nd"/>
    <property type="match status" value="1"/>
</dbReference>
<feature type="domain" description="Cas12a PI" evidence="8">
    <location>
        <begin position="569"/>
        <end position="660"/>
    </location>
</feature>
<evidence type="ECO:0000259" key="8">
    <source>
        <dbReference type="Pfam" id="PF22222"/>
    </source>
</evidence>
<feature type="site" description="Binds DNA protospacer adjacent motif (PAM)" evidence="3">
    <location>
        <position position="521"/>
    </location>
</feature>
<evidence type="ECO:0000256" key="1">
    <source>
        <dbReference type="PIRSR" id="PIRSR627620-1"/>
    </source>
</evidence>
<reference evidence="9 10" key="1">
    <citation type="submission" date="2016-10" db="EMBL/GenBank/DDBJ databases">
        <title>Complete genome of the TMA-utilizing, human hosted archaeon Methanomethylophilus alvus Gen. nov, sp. nov., strain Mx-05, derived from a pure culture.</title>
        <authorList>
            <person name="Brugere J.-F."/>
            <person name="Ben Hania W."/>
            <person name="Chaudhary P.P."/>
            <person name="Gaci N."/>
            <person name="Borrel G."/>
            <person name="Cao Van Tuat L."/>
            <person name="Fardeau M.-L."/>
            <person name="Harris H.M.B."/>
            <person name="O'Toole P.W."/>
            <person name="Ollivier B."/>
        </authorList>
    </citation>
    <scope>NUCLEOTIDE SEQUENCE [LARGE SCALE GENOMIC DNA]</scope>
    <source>
        <strain evidence="9 10">Mx-05</strain>
    </source>
</reference>
<feature type="site" description="Binds Target strand DNA" evidence="3">
    <location>
        <position position="573"/>
    </location>
</feature>
<evidence type="ECO:0000259" key="6">
    <source>
        <dbReference type="Pfam" id="PF18516"/>
    </source>
</evidence>
<feature type="site" description="Binds crRNA" evidence="3">
    <location>
        <position position="731"/>
    </location>
</feature>
<proteinExistence type="predicted"/>
<evidence type="ECO:0000256" key="3">
    <source>
        <dbReference type="PIRSR" id="PIRSR627620-3"/>
    </source>
</evidence>
<dbReference type="Proteomes" id="UP000273278">
    <property type="component" value="Chromosome"/>
</dbReference>
<dbReference type="GeneID" id="41321678"/>
<evidence type="ECO:0000313" key="10">
    <source>
        <dbReference type="Proteomes" id="UP000273278"/>
    </source>
</evidence>
<dbReference type="InterPro" id="IPR027620">
    <property type="entry name" value="Cas12a"/>
</dbReference>
<feature type="region of interest" description="Binds crRNA in crRNA-target DNA heteroduplex" evidence="2">
    <location>
        <begin position="277"/>
        <end position="280"/>
    </location>
</feature>
<sequence length="1227" mass="140795">MDAKEFTGQYPLSKTLRFELRPIGRTWDNLEASGYLAEDRHRAECYPRAKELLDDNHRAFLNRVLPQIDMDWHPIAEAFCKVHKNPGNKELAQDYNLQLSKRRKEISAYLQDADGYKGLFAKPALDEAMKIAKENGNESDIEVLEAFNGFSVYFTGYHESRENIYSDEDMVSVAYRITEDNFPRFVSNALIFDKLNESHPDIISEVSGNLGVDDIGKYFDVSNYNNFLSQAGIDDYNHIIGGHTTEDGLIQAFNVVLNLRHQKDPGFEKIQFKQLYKQILSVRTSKSYIPKQFDNSKEMVDCICDYVSKIEKSETVERALKLVRNISSFDLRGIFVNKKNLRILSNKLIGDWDAIETALMHSSSSENDKKSVYDSAEAFTLDDIFSSVKKFSDASAEDIGNRAEDICRVISETAPFINDLRAVDLDSLNDDGYEAAVSKIRESLEPYMDLFHELEIFSVGDEFPKCAAFYSELEEVSEQLIEIIPLFNKARSFCTRKRYSTDKIKVNLKFPTLADGWDLNKERDNKAAILRKDGKYYLAILDMKKDLSSIRTSDEDESSFEKMEYKLLPSPVKMLPKIFVKSKAAKEKYGLTDRMLECYDKGMHKSGSAFDLGFCHELIDYYKRCIAEYPGWDVFDFKFRETSDYGSMKEFNEDVAGAGYYMSLRKIPCSEVYRLLDEKSIYLFQIYNKDYSENAHGNKNMHTMYWEGLFSPQNLESPVFKLSGGAELFFRKSSIPNDAKTVHPKGSVLVPRNDVNGRRIPDSIYRELTRYFNRGDCRISDEAKSYLDKVKTKKADHDIVKDRRFTVDKMMFHVPIAMNFKAISKPNLNKKVIDGIIDDQDLKIIGIDRGERNLIYVTMVDRKGNILYQDSLNILNGYDYRKALDVREYDNKEARRNWTKVEGIRKMKEGYLSLAVSKLADMIIENNAIIVMEDLNHGFKAGRSKIEKQVYQKFESMLINKLGYMVLKDKSIDQSGGALHGYQLANHVTTLASVGKQCGVIFYIPAAFTSKIDPTTGFADLFALSNVKNVASMREFFSKMKSVIYDKAEGKFAFTFDYLDYNVKSECGRTLWTVYTVGERFTYSRVNREYVRKVPTDIIYDALQKAGISVEGDLRDRIAESDGDTLKSIFYAFKYALDMRVENREEDYIQSPVKNASGEFFCSKNAGKSLPQDSDANGAYNIALKGILQLRMLSEQYDPNAESIRLPLITNKAWLTFMQSGMKTWKN</sequence>
<dbReference type="EMBL" id="CP017686">
    <property type="protein sequence ID" value="AYQ55040.1"/>
    <property type="molecule type" value="Genomic_DNA"/>
</dbReference>
<feature type="active site" description="For DNase activity of RuvC domain" evidence="1">
    <location>
        <position position="933"/>
    </location>
</feature>
<dbReference type="InterPro" id="IPR054116">
    <property type="entry name" value="Cas12a_REC2"/>
</dbReference>
<feature type="region of interest" description="Binds DNA in crRNA-target DNA heteroduplex" evidence="2">
    <location>
        <begin position="254"/>
        <end position="258"/>
    </location>
</feature>
<dbReference type="InterPro" id="IPR053993">
    <property type="entry name" value="Cas12a_PI"/>
</dbReference>
<name>A0A3G3IGR4_9ARCH</name>
<organism evidence="9 10">
    <name type="scientific">Methanomethylophilus alvi</name>
    <dbReference type="NCBI Taxonomy" id="1291540"/>
    <lineage>
        <taxon>Archaea</taxon>
        <taxon>Methanobacteriati</taxon>
        <taxon>Thermoplasmatota</taxon>
        <taxon>Thermoplasmata</taxon>
        <taxon>Methanomassiliicoccales</taxon>
        <taxon>Methanomethylophilaceae</taxon>
        <taxon>Methanomethylophilus</taxon>
    </lineage>
</organism>
<evidence type="ECO:0000259" key="5">
    <source>
        <dbReference type="Pfam" id="PF18510"/>
    </source>
</evidence>
<dbReference type="RefSeq" id="WP_015504779.1">
    <property type="nucleotide sequence ID" value="NZ_CP017686.1"/>
</dbReference>
<evidence type="ECO:0000313" key="9">
    <source>
        <dbReference type="EMBL" id="AYQ55040.1"/>
    </source>
</evidence>
<dbReference type="InterPro" id="IPR040852">
    <property type="entry name" value="RuvC_1"/>
</dbReference>
<feature type="domain" description="Cas12a REC2" evidence="7">
    <location>
        <begin position="295"/>
        <end position="495"/>
    </location>
</feature>
<evidence type="ECO:0000256" key="2">
    <source>
        <dbReference type="PIRSR" id="PIRSR627620-2"/>
    </source>
</evidence>
<dbReference type="Pfam" id="PF18516">
    <property type="entry name" value="RuvC_1"/>
    <property type="match status" value="1"/>
</dbReference>
<feature type="active site" description="For DNase activity of RuvC domain" evidence="1">
    <location>
        <position position="1175"/>
    </location>
</feature>
<dbReference type="Pfam" id="PF18510">
    <property type="entry name" value="NUC"/>
    <property type="match status" value="1"/>
</dbReference>
<feature type="domain" description="Cas12a nuclease" evidence="5">
    <location>
        <begin position="1012"/>
        <end position="1165"/>
    </location>
</feature>
<accession>A0A3G3IGR4</accession>
<feature type="region of interest" description="Binds crRNA alone and in crRNA-target DNA heteroduplex" evidence="2">
    <location>
        <begin position="46"/>
        <end position="50"/>
    </location>
</feature>
<feature type="site" description="Binds DNA in crRNA-target DNA heteroduplex" evidence="3">
    <location>
        <position position="285"/>
    </location>
</feature>
<dbReference type="Pfam" id="PF18501">
    <property type="entry name" value="REC1"/>
    <property type="match status" value="1"/>
</dbReference>
<gene>
    <name evidence="9" type="ORF">BKD89_04385</name>
</gene>
<feature type="site" description="Binds PAM" evidence="3">
    <location>
        <position position="577"/>
    </location>
</feature>